<keyword evidence="3" id="KW-0813">Transport</keyword>
<dbReference type="GO" id="GO:0015833">
    <property type="term" value="P:peptide transport"/>
    <property type="evidence" value="ECO:0007669"/>
    <property type="project" value="TreeGrafter"/>
</dbReference>
<keyword evidence="4 5" id="KW-0732">Signal</keyword>
<evidence type="ECO:0000259" key="6">
    <source>
        <dbReference type="Pfam" id="PF00496"/>
    </source>
</evidence>
<evidence type="ECO:0000256" key="3">
    <source>
        <dbReference type="ARBA" id="ARBA00022448"/>
    </source>
</evidence>
<accession>A0A8F6TXE1</accession>
<sequence length="539" mass="60922">MKRHVLLAAASTLVLSLPAFAQETHPETGETLAETQEFSYRLLDQFPSIDPQLIEETAGGHVARQVFEGLLTQNADGSLRPGVATEWSSEDNQTWTFTLRDDARWSNGDPVTANDFVYAWRRAADPATASEYAWYVELTQMVNAAEIIAGELPPEELGVRAIDDHTLEVSLNAPLPYFPQMAVHYTLMPTHQATIEAHGSDWTQPGNIVSNGAYILTDIAVNEFFELEPNPEYWGADDVIIERVTGYVINDPNQALSRFQADEFDMMDDLPAGSYPDLEAEMPDTVHATPRLCTYYYTINQSESGHEALQDPRVRTALSYAVRRDVIVDQILQAGQRPAYSFTHWATADFEMPTIAYSEMTQEERNEEAMRLMTEAGYGPDNPIDLNLIYNTSENHRQIAIAVSQMWAPLGVNIELANYEWQSYLDIRGNQNFDVARSAWCGDYNEASTFLDLLTSRNANNDGKFVNEEYDALMSEAAVTSDPNPLYEQAEQILAEEMAIIPIYHYSQNFVLDPTIRNWPMENVENNWYVRDLYRVAAE</sequence>
<evidence type="ECO:0000256" key="1">
    <source>
        <dbReference type="ARBA" id="ARBA00004418"/>
    </source>
</evidence>
<dbReference type="Pfam" id="PF00496">
    <property type="entry name" value="SBP_bac_5"/>
    <property type="match status" value="1"/>
</dbReference>
<reference evidence="7 8" key="1">
    <citation type="submission" date="2021-07" db="EMBL/GenBank/DDBJ databases">
        <title>A novel Jannaschia species isolated from marine dinoflagellate Ceratoperidinium margalefii.</title>
        <authorList>
            <person name="Jiang Y."/>
            <person name="Li Z."/>
        </authorList>
    </citation>
    <scope>NUCLEOTIDE SEQUENCE [LARGE SCALE GENOMIC DNA]</scope>
    <source>
        <strain evidence="7 8">J12C1-MA-4</strain>
    </source>
</reference>
<dbReference type="InterPro" id="IPR030678">
    <property type="entry name" value="Peptide/Ni-bd"/>
</dbReference>
<dbReference type="PANTHER" id="PTHR30290">
    <property type="entry name" value="PERIPLASMIC BINDING COMPONENT OF ABC TRANSPORTER"/>
    <property type="match status" value="1"/>
</dbReference>
<evidence type="ECO:0000256" key="5">
    <source>
        <dbReference type="SAM" id="SignalP"/>
    </source>
</evidence>
<evidence type="ECO:0000256" key="2">
    <source>
        <dbReference type="ARBA" id="ARBA00005695"/>
    </source>
</evidence>
<dbReference type="GO" id="GO:1904680">
    <property type="term" value="F:peptide transmembrane transporter activity"/>
    <property type="evidence" value="ECO:0007669"/>
    <property type="project" value="TreeGrafter"/>
</dbReference>
<gene>
    <name evidence="7" type="ORF">KYE46_16325</name>
</gene>
<dbReference type="FunFam" id="3.10.105.10:FF:000001">
    <property type="entry name" value="Oligopeptide ABC transporter, oligopeptide-binding protein"/>
    <property type="match status" value="1"/>
</dbReference>
<organism evidence="7 8">
    <name type="scientific">Gymnodinialimonas ceratoperidinii</name>
    <dbReference type="NCBI Taxonomy" id="2856823"/>
    <lineage>
        <taxon>Bacteria</taxon>
        <taxon>Pseudomonadati</taxon>
        <taxon>Pseudomonadota</taxon>
        <taxon>Alphaproteobacteria</taxon>
        <taxon>Rhodobacterales</taxon>
        <taxon>Paracoccaceae</taxon>
        <taxon>Gymnodinialimonas</taxon>
    </lineage>
</organism>
<feature type="chain" id="PRO_5034619794" evidence="5">
    <location>
        <begin position="22"/>
        <end position="539"/>
    </location>
</feature>
<dbReference type="RefSeq" id="WP_219002117.1">
    <property type="nucleotide sequence ID" value="NZ_CP079194.1"/>
</dbReference>
<dbReference type="GO" id="GO:0030288">
    <property type="term" value="C:outer membrane-bounded periplasmic space"/>
    <property type="evidence" value="ECO:0007669"/>
    <property type="project" value="TreeGrafter"/>
</dbReference>
<comment type="subcellular location">
    <subcellularLocation>
        <location evidence="1">Periplasm</location>
    </subcellularLocation>
</comment>
<comment type="similarity">
    <text evidence="2">Belongs to the bacterial solute-binding protein 5 family.</text>
</comment>
<dbReference type="EMBL" id="CP079194">
    <property type="protein sequence ID" value="QXT39466.1"/>
    <property type="molecule type" value="Genomic_DNA"/>
</dbReference>
<dbReference type="KEGG" id="gce:KYE46_16325"/>
<dbReference type="PANTHER" id="PTHR30290:SF10">
    <property type="entry name" value="PERIPLASMIC OLIGOPEPTIDE-BINDING PROTEIN-RELATED"/>
    <property type="match status" value="1"/>
</dbReference>
<dbReference type="AlphaFoldDB" id="A0A8F6TXE1"/>
<dbReference type="CDD" id="cd08504">
    <property type="entry name" value="PBP2_OppA"/>
    <property type="match status" value="1"/>
</dbReference>
<feature type="signal peptide" evidence="5">
    <location>
        <begin position="1"/>
        <end position="21"/>
    </location>
</feature>
<evidence type="ECO:0000256" key="4">
    <source>
        <dbReference type="ARBA" id="ARBA00022729"/>
    </source>
</evidence>
<feature type="domain" description="Solute-binding protein family 5" evidence="6">
    <location>
        <begin position="79"/>
        <end position="461"/>
    </location>
</feature>
<evidence type="ECO:0000313" key="7">
    <source>
        <dbReference type="EMBL" id="QXT39466.1"/>
    </source>
</evidence>
<protein>
    <submittedName>
        <fullName evidence="7">Peptide ABC transporter substrate-binding protein</fullName>
    </submittedName>
</protein>
<proteinExistence type="inferred from homology"/>
<keyword evidence="8" id="KW-1185">Reference proteome</keyword>
<dbReference type="InterPro" id="IPR000914">
    <property type="entry name" value="SBP_5_dom"/>
</dbReference>
<dbReference type="InterPro" id="IPR039424">
    <property type="entry name" value="SBP_5"/>
</dbReference>
<dbReference type="Proteomes" id="UP000825009">
    <property type="component" value="Chromosome"/>
</dbReference>
<evidence type="ECO:0000313" key="8">
    <source>
        <dbReference type="Proteomes" id="UP000825009"/>
    </source>
</evidence>
<dbReference type="PIRSF" id="PIRSF002741">
    <property type="entry name" value="MppA"/>
    <property type="match status" value="1"/>
</dbReference>
<name>A0A8F6TXE1_9RHOB</name>
<dbReference type="FunFam" id="3.90.76.10:FF:000001">
    <property type="entry name" value="Oligopeptide ABC transporter substrate-binding protein"/>
    <property type="match status" value="1"/>
</dbReference>